<feature type="chain" id="PRO_5031192746" evidence="1">
    <location>
        <begin position="25"/>
        <end position="153"/>
    </location>
</feature>
<evidence type="ECO:0000313" key="2">
    <source>
        <dbReference type="EMBL" id="CAD9822708.1"/>
    </source>
</evidence>
<proteinExistence type="predicted"/>
<sequence>MCQLLTLLLTAATATWFLFPCANAFIIATSHRQFRSTTFSIWSHVPGGEANPWLSADDGMERGFQAAFSTQPINNRDLQAIEHDFNVLDLECTFASSATCEFDNEIAAQNIIRQVIKLKKELEENEFWSMRKLSREKESENHWYKDYIEFYHH</sequence>
<dbReference type="AlphaFoldDB" id="A0A7S2XRJ6"/>
<protein>
    <submittedName>
        <fullName evidence="2">Uncharacterized protein</fullName>
    </submittedName>
</protein>
<keyword evidence="1" id="KW-0732">Signal</keyword>
<name>A0A7S2XRJ6_9STRA</name>
<organism evidence="2">
    <name type="scientific">Attheya septentrionalis</name>
    <dbReference type="NCBI Taxonomy" id="420275"/>
    <lineage>
        <taxon>Eukaryota</taxon>
        <taxon>Sar</taxon>
        <taxon>Stramenopiles</taxon>
        <taxon>Ochrophyta</taxon>
        <taxon>Bacillariophyta</taxon>
        <taxon>Coscinodiscophyceae</taxon>
        <taxon>Chaetocerotophycidae</taxon>
        <taxon>Chaetocerotales</taxon>
        <taxon>Attheyaceae</taxon>
        <taxon>Attheya</taxon>
    </lineage>
</organism>
<accession>A0A7S2XRJ6</accession>
<gene>
    <name evidence="2" type="ORF">ASEP1449_LOCUS14542</name>
</gene>
<dbReference type="EMBL" id="HBHQ01021534">
    <property type="protein sequence ID" value="CAD9822708.1"/>
    <property type="molecule type" value="Transcribed_RNA"/>
</dbReference>
<evidence type="ECO:0000256" key="1">
    <source>
        <dbReference type="SAM" id="SignalP"/>
    </source>
</evidence>
<feature type="signal peptide" evidence="1">
    <location>
        <begin position="1"/>
        <end position="24"/>
    </location>
</feature>
<reference evidence="2" key="1">
    <citation type="submission" date="2021-01" db="EMBL/GenBank/DDBJ databases">
        <authorList>
            <person name="Corre E."/>
            <person name="Pelletier E."/>
            <person name="Niang G."/>
            <person name="Scheremetjew M."/>
            <person name="Finn R."/>
            <person name="Kale V."/>
            <person name="Holt S."/>
            <person name="Cochrane G."/>
            <person name="Meng A."/>
            <person name="Brown T."/>
            <person name="Cohen L."/>
        </authorList>
    </citation>
    <scope>NUCLEOTIDE SEQUENCE</scope>
    <source>
        <strain evidence="2">CCMP2084</strain>
    </source>
</reference>